<dbReference type="PANTHER" id="PTHR38593:SF1">
    <property type="entry name" value="BLR2558 PROTEIN"/>
    <property type="match status" value="1"/>
</dbReference>
<protein>
    <recommendedName>
        <fullName evidence="1">DUF4142 domain-containing protein</fullName>
    </recommendedName>
</protein>
<dbReference type="InterPro" id="IPR025419">
    <property type="entry name" value="DUF4142"/>
</dbReference>
<dbReference type="InterPro" id="IPR012347">
    <property type="entry name" value="Ferritin-like"/>
</dbReference>
<dbReference type="PANTHER" id="PTHR38593">
    <property type="entry name" value="BLR2558 PROTEIN"/>
    <property type="match status" value="1"/>
</dbReference>
<keyword evidence="3" id="KW-1185">Reference proteome</keyword>
<organism evidence="2 3">
    <name type="scientific">Compostibacter hankyongensis</name>
    <dbReference type="NCBI Taxonomy" id="1007089"/>
    <lineage>
        <taxon>Bacteria</taxon>
        <taxon>Pseudomonadati</taxon>
        <taxon>Bacteroidota</taxon>
        <taxon>Chitinophagia</taxon>
        <taxon>Chitinophagales</taxon>
        <taxon>Chitinophagaceae</taxon>
        <taxon>Compostibacter</taxon>
    </lineage>
</organism>
<comment type="caution">
    <text evidence="2">The sequence shown here is derived from an EMBL/GenBank/DDBJ whole genome shotgun (WGS) entry which is preliminary data.</text>
</comment>
<reference evidence="3" key="1">
    <citation type="journal article" date="2019" name="Int. J. Syst. Evol. Microbiol.">
        <title>The Global Catalogue of Microorganisms (GCM) 10K type strain sequencing project: providing services to taxonomists for standard genome sequencing and annotation.</title>
        <authorList>
            <consortium name="The Broad Institute Genomics Platform"/>
            <consortium name="The Broad Institute Genome Sequencing Center for Infectious Disease"/>
            <person name="Wu L."/>
            <person name="Ma J."/>
        </authorList>
    </citation>
    <scope>NUCLEOTIDE SEQUENCE [LARGE SCALE GENOMIC DNA]</scope>
    <source>
        <strain evidence="3">JCM 17664</strain>
    </source>
</reference>
<evidence type="ECO:0000259" key="1">
    <source>
        <dbReference type="Pfam" id="PF13628"/>
    </source>
</evidence>
<dbReference type="EMBL" id="BAABFN010000001">
    <property type="protein sequence ID" value="GAA4303909.1"/>
    <property type="molecule type" value="Genomic_DNA"/>
</dbReference>
<accession>A0ABP8FI18</accession>
<dbReference type="Pfam" id="PF13628">
    <property type="entry name" value="DUF4142"/>
    <property type="match status" value="1"/>
</dbReference>
<gene>
    <name evidence="2" type="ORF">GCM10023143_07790</name>
</gene>
<dbReference type="Proteomes" id="UP001501207">
    <property type="component" value="Unassembled WGS sequence"/>
</dbReference>
<dbReference type="Gene3D" id="1.20.1260.10">
    <property type="match status" value="1"/>
</dbReference>
<proteinExistence type="predicted"/>
<sequence length="191" mass="20826">MVLSALFLQACHNGNGNVHTADPTDPPDSGITAADTGFAAMAVQSAMMEVTLGNIAQQRAGDARVKAFGAMMVKDHSQANDMLKGIADRKDIVLADSLDQDHHSDMDSLSGRSNADFDDAYINRMVQAHEADIRAFEKGAEQITDPDIKGFIQTQLPVLKMHLDSARAIQRDLEQQHDASLRSRREPFASH</sequence>
<name>A0ABP8FI18_9BACT</name>
<evidence type="ECO:0000313" key="3">
    <source>
        <dbReference type="Proteomes" id="UP001501207"/>
    </source>
</evidence>
<feature type="domain" description="DUF4142" evidence="1">
    <location>
        <begin position="34"/>
        <end position="169"/>
    </location>
</feature>
<evidence type="ECO:0000313" key="2">
    <source>
        <dbReference type="EMBL" id="GAA4303909.1"/>
    </source>
</evidence>